<dbReference type="OrthoDB" id="271725at2759"/>
<reference evidence="5 6" key="1">
    <citation type="journal article" date="2017" name="Nat. Ecol. Evol.">
        <title>Scallop genome provides insights into evolution of bilaterian karyotype and development.</title>
        <authorList>
            <person name="Wang S."/>
            <person name="Zhang J."/>
            <person name="Jiao W."/>
            <person name="Li J."/>
            <person name="Xun X."/>
            <person name="Sun Y."/>
            <person name="Guo X."/>
            <person name="Huan P."/>
            <person name="Dong B."/>
            <person name="Zhang L."/>
            <person name="Hu X."/>
            <person name="Sun X."/>
            <person name="Wang J."/>
            <person name="Zhao C."/>
            <person name="Wang Y."/>
            <person name="Wang D."/>
            <person name="Huang X."/>
            <person name="Wang R."/>
            <person name="Lv J."/>
            <person name="Li Y."/>
            <person name="Zhang Z."/>
            <person name="Liu B."/>
            <person name="Lu W."/>
            <person name="Hui Y."/>
            <person name="Liang J."/>
            <person name="Zhou Z."/>
            <person name="Hou R."/>
            <person name="Li X."/>
            <person name="Liu Y."/>
            <person name="Li H."/>
            <person name="Ning X."/>
            <person name="Lin Y."/>
            <person name="Zhao L."/>
            <person name="Xing Q."/>
            <person name="Dou J."/>
            <person name="Li Y."/>
            <person name="Mao J."/>
            <person name="Guo H."/>
            <person name="Dou H."/>
            <person name="Li T."/>
            <person name="Mu C."/>
            <person name="Jiang W."/>
            <person name="Fu Q."/>
            <person name="Fu X."/>
            <person name="Miao Y."/>
            <person name="Liu J."/>
            <person name="Yu Q."/>
            <person name="Li R."/>
            <person name="Liao H."/>
            <person name="Li X."/>
            <person name="Kong Y."/>
            <person name="Jiang Z."/>
            <person name="Chourrout D."/>
            <person name="Li R."/>
            <person name="Bao Z."/>
        </authorList>
    </citation>
    <scope>NUCLEOTIDE SEQUENCE [LARGE SCALE GENOMIC DNA]</scope>
    <source>
        <strain evidence="5 6">PY_sf001</strain>
    </source>
</reference>
<organism evidence="5 6">
    <name type="scientific">Mizuhopecten yessoensis</name>
    <name type="common">Japanese scallop</name>
    <name type="synonym">Patinopecten yessoensis</name>
    <dbReference type="NCBI Taxonomy" id="6573"/>
    <lineage>
        <taxon>Eukaryota</taxon>
        <taxon>Metazoa</taxon>
        <taxon>Spiralia</taxon>
        <taxon>Lophotrochozoa</taxon>
        <taxon>Mollusca</taxon>
        <taxon>Bivalvia</taxon>
        <taxon>Autobranchia</taxon>
        <taxon>Pteriomorphia</taxon>
        <taxon>Pectinida</taxon>
        <taxon>Pectinoidea</taxon>
        <taxon>Pectinidae</taxon>
        <taxon>Mizuhopecten</taxon>
    </lineage>
</organism>
<dbReference type="InterPro" id="IPR012677">
    <property type="entry name" value="Nucleotide-bd_a/b_plait_sf"/>
</dbReference>
<accession>A0A210PU15</accession>
<dbReference type="InterPro" id="IPR002343">
    <property type="entry name" value="Hud_Sxl_RNA"/>
</dbReference>
<dbReference type="GO" id="GO:1990904">
    <property type="term" value="C:ribonucleoprotein complex"/>
    <property type="evidence" value="ECO:0007669"/>
    <property type="project" value="InterPro"/>
</dbReference>
<feature type="domain" description="RRM" evidence="4">
    <location>
        <begin position="128"/>
        <end position="208"/>
    </location>
</feature>
<name>A0A210PU15_MIZYE</name>
<keyword evidence="2 3" id="KW-0694">RNA-binding</keyword>
<dbReference type="Pfam" id="PF00076">
    <property type="entry name" value="RRM_1"/>
    <property type="match status" value="2"/>
</dbReference>
<evidence type="ECO:0000313" key="6">
    <source>
        <dbReference type="Proteomes" id="UP000242188"/>
    </source>
</evidence>
<dbReference type="InterPro" id="IPR035979">
    <property type="entry name" value="RBD_domain_sf"/>
</dbReference>
<dbReference type="STRING" id="6573.A0A210PU15"/>
<dbReference type="SMART" id="SM00360">
    <property type="entry name" value="RRM"/>
    <property type="match status" value="2"/>
</dbReference>
<evidence type="ECO:0000256" key="3">
    <source>
        <dbReference type="PROSITE-ProRule" id="PRU00176"/>
    </source>
</evidence>
<dbReference type="FunFam" id="3.30.70.330:FF:000012">
    <property type="entry name" value="RNA-binding motif, single-stranded-interacting protein 3 isoform 1"/>
    <property type="match status" value="1"/>
</dbReference>
<dbReference type="FunFam" id="3.30.70.330:FF:000169">
    <property type="entry name" value="protein alan shepard isoform X4"/>
    <property type="match status" value="1"/>
</dbReference>
<dbReference type="PROSITE" id="PS50102">
    <property type="entry name" value="RRM"/>
    <property type="match status" value="2"/>
</dbReference>
<dbReference type="CDD" id="cd12244">
    <property type="entry name" value="RRM2_MSSP"/>
    <property type="match status" value="1"/>
</dbReference>
<gene>
    <name evidence="5" type="ORF">KP79_PYT19680</name>
</gene>
<dbReference type="InterPro" id="IPR000504">
    <property type="entry name" value="RRM_dom"/>
</dbReference>
<evidence type="ECO:0000256" key="1">
    <source>
        <dbReference type="ARBA" id="ARBA00022737"/>
    </source>
</evidence>
<dbReference type="EMBL" id="NEDP02005493">
    <property type="protein sequence ID" value="OWF39991.1"/>
    <property type="molecule type" value="Genomic_DNA"/>
</dbReference>
<feature type="domain" description="RRM" evidence="4">
    <location>
        <begin position="49"/>
        <end position="122"/>
    </location>
</feature>
<dbReference type="GO" id="GO:0003723">
    <property type="term" value="F:RNA binding"/>
    <property type="evidence" value="ECO:0007669"/>
    <property type="project" value="UniProtKB-UniRule"/>
</dbReference>
<dbReference type="AlphaFoldDB" id="A0A210PU15"/>
<keyword evidence="6" id="KW-1185">Reference proteome</keyword>
<proteinExistence type="predicted"/>
<dbReference type="Gene3D" id="3.30.70.330">
    <property type="match status" value="2"/>
</dbReference>
<sequence>MVEYKVARMLPDLKYHPYLQTYTPRSMPSASPNTTSSLTAHQKELLSCSNLYLRHLSPNTTDEDLVELCQRYGKIVSTKAIMDQTTNKCKGYGFVDFENPQDAAVALKNLQAQNMQVQMAKQQEQDPTNLYISNLPLCYTETNLENMFKDFGTVISTRILRKTGDNTSRGVGFTRMENKEKCQQIIDHFNGKVLPGCTLPLLVKFADGGNKKKNTQIQQKIWPEREGLFPLASYEQAAFAQNGVAQALMAAPQGILPRYAMSTPQTTYQVQSSPAWGMPPGGYIMQPHMPAFMAGHPAASAAAFNQMYAQAPGTAAMLQALPLEDHDALENTPHFQTYAATPSSFT</sequence>
<dbReference type="PANTHER" id="PTHR24012">
    <property type="entry name" value="RNA BINDING PROTEIN"/>
    <property type="match status" value="1"/>
</dbReference>
<dbReference type="Proteomes" id="UP000242188">
    <property type="component" value="Unassembled WGS sequence"/>
</dbReference>
<protein>
    <submittedName>
        <fullName evidence="5">RNA-binding motif, single-stranded-interacting protein 3</fullName>
    </submittedName>
</protein>
<dbReference type="SUPFAM" id="SSF54928">
    <property type="entry name" value="RNA-binding domain, RBD"/>
    <property type="match status" value="1"/>
</dbReference>
<evidence type="ECO:0000259" key="4">
    <source>
        <dbReference type="PROSITE" id="PS50102"/>
    </source>
</evidence>
<dbReference type="CDD" id="cd12243">
    <property type="entry name" value="RRM1_MSSP"/>
    <property type="match status" value="1"/>
</dbReference>
<evidence type="ECO:0000313" key="5">
    <source>
        <dbReference type="EMBL" id="OWF39991.1"/>
    </source>
</evidence>
<keyword evidence="1" id="KW-0677">Repeat</keyword>
<dbReference type="PRINTS" id="PR00961">
    <property type="entry name" value="HUDSXLRNA"/>
</dbReference>
<comment type="caution">
    <text evidence="5">The sequence shown here is derived from an EMBL/GenBank/DDBJ whole genome shotgun (WGS) entry which is preliminary data.</text>
</comment>
<evidence type="ECO:0000256" key="2">
    <source>
        <dbReference type="ARBA" id="ARBA00022884"/>
    </source>
</evidence>